<comment type="caution">
    <text evidence="6">The sequence shown here is derived from an EMBL/GenBank/DDBJ whole genome shotgun (WGS) entry which is preliminary data.</text>
</comment>
<dbReference type="InterPro" id="IPR052563">
    <property type="entry name" value="FliK"/>
</dbReference>
<sequence length="364" mass="38158">MNNLMAPASTAHIQVVQSSNAAAKSGNTVNSSADSNSDSSAKSSETSGFGALLQKQISATSARPEEAKSTKELKSDEVTENADNASLQGANQQPNIATLFPVVAQNIAPQAFQIIASKTDAGQSRDIKIGPSVGKGGQIDLSAPEKYQGVKNQAAEIAGDGKLFRAADLGKALQTPADSSKEFLTSSTNTNSQLRTDGLSTLTVNQLNSQPLQTNLVATVDPKVGAPGWDNALGQKIAWIATQTQKTAELHLNPPNLGPLEVRLTIANDQTTAQFVSHHPAVRDAIEAALPRLREMLADNGLTLGDVSVSSQSFSQQHAFSGEEGQRGKQNNVRTESFSDALIVQSTAPTAIKTRGNGMVNTFA</sequence>
<keyword evidence="6" id="KW-0966">Cell projection</keyword>
<comment type="function">
    <text evidence="1">Controls the length of the flagellar hook.</text>
</comment>
<evidence type="ECO:0000256" key="3">
    <source>
        <dbReference type="ARBA" id="ARBA00022795"/>
    </source>
</evidence>
<dbReference type="GO" id="GO:0009424">
    <property type="term" value="C:bacterial-type flagellum hook"/>
    <property type="evidence" value="ECO:0007669"/>
    <property type="project" value="InterPro"/>
</dbReference>
<dbReference type="InterPro" id="IPR001635">
    <property type="entry name" value="Flag_hook_Flik"/>
</dbReference>
<feature type="compositionally biased region" description="Polar residues" evidence="4">
    <location>
        <begin position="17"/>
        <end position="29"/>
    </location>
</feature>
<keyword evidence="6" id="KW-0282">Flagellum</keyword>
<reference evidence="6 7" key="1">
    <citation type="submission" date="2019-03" db="EMBL/GenBank/DDBJ databases">
        <title>Genomic Encyclopedia of Type Strains, Phase IV (KMG-IV): sequencing the most valuable type-strain genomes for metagenomic binning, comparative biology and taxonomic classification.</title>
        <authorList>
            <person name="Goeker M."/>
        </authorList>
    </citation>
    <scope>NUCLEOTIDE SEQUENCE [LARGE SCALE GENOMIC DNA]</scope>
    <source>
        <strain evidence="6 7">DSM 100309</strain>
    </source>
</reference>
<dbReference type="EMBL" id="SMCO01000001">
    <property type="protein sequence ID" value="TCV90776.1"/>
    <property type="molecule type" value="Genomic_DNA"/>
</dbReference>
<dbReference type="RefSeq" id="WP_165922900.1">
    <property type="nucleotide sequence ID" value="NZ_BHVT01000073.1"/>
</dbReference>
<accession>A0A4R3YF75</accession>
<dbReference type="PANTHER" id="PTHR37533:SF2">
    <property type="entry name" value="FLAGELLAR HOOK-LENGTH CONTROL PROTEIN"/>
    <property type="match status" value="1"/>
</dbReference>
<evidence type="ECO:0000256" key="4">
    <source>
        <dbReference type="SAM" id="MobiDB-lite"/>
    </source>
</evidence>
<name>A0A4R3YF75_9PROT</name>
<dbReference type="PRINTS" id="PR01007">
    <property type="entry name" value="FLGHOOKFLIK"/>
</dbReference>
<evidence type="ECO:0000313" key="6">
    <source>
        <dbReference type="EMBL" id="TCV90776.1"/>
    </source>
</evidence>
<dbReference type="GO" id="GO:0044780">
    <property type="term" value="P:bacterial-type flagellum assembly"/>
    <property type="evidence" value="ECO:0007669"/>
    <property type="project" value="InterPro"/>
</dbReference>
<dbReference type="Gene3D" id="3.30.750.140">
    <property type="match status" value="1"/>
</dbReference>
<dbReference type="InterPro" id="IPR021136">
    <property type="entry name" value="Flagellar_hook_control-like_C"/>
</dbReference>
<keyword evidence="3" id="KW-1005">Bacterial flagellum biogenesis</keyword>
<dbReference type="AlphaFoldDB" id="A0A4R3YF75"/>
<gene>
    <name evidence="6" type="ORF">EDC63_101750</name>
</gene>
<keyword evidence="7" id="KW-1185">Reference proteome</keyword>
<keyword evidence="6" id="KW-0969">Cilium</keyword>
<comment type="similarity">
    <text evidence="2">Belongs to the FliK family.</text>
</comment>
<dbReference type="Proteomes" id="UP000295367">
    <property type="component" value="Unassembled WGS sequence"/>
</dbReference>
<evidence type="ECO:0000259" key="5">
    <source>
        <dbReference type="Pfam" id="PF02120"/>
    </source>
</evidence>
<dbReference type="Pfam" id="PF02120">
    <property type="entry name" value="Flg_hook"/>
    <property type="match status" value="1"/>
</dbReference>
<feature type="domain" description="Flagellar hook-length control protein-like C-terminal" evidence="5">
    <location>
        <begin position="235"/>
        <end position="317"/>
    </location>
</feature>
<dbReference type="CDD" id="cd17470">
    <property type="entry name" value="T3SS_Flik_C"/>
    <property type="match status" value="1"/>
</dbReference>
<protein>
    <submittedName>
        <fullName evidence="6">Flagellar hook-length control protein FliK</fullName>
    </submittedName>
</protein>
<feature type="region of interest" description="Disordered" evidence="4">
    <location>
        <begin position="17"/>
        <end position="80"/>
    </location>
</feature>
<dbReference type="PANTHER" id="PTHR37533">
    <property type="entry name" value="FLAGELLAR HOOK-LENGTH CONTROL PROTEIN"/>
    <property type="match status" value="1"/>
</dbReference>
<evidence type="ECO:0000313" key="7">
    <source>
        <dbReference type="Proteomes" id="UP000295367"/>
    </source>
</evidence>
<evidence type="ECO:0000256" key="1">
    <source>
        <dbReference type="ARBA" id="ARBA00003944"/>
    </source>
</evidence>
<organism evidence="6 7">
    <name type="scientific">Sulfurirhabdus autotrophica</name>
    <dbReference type="NCBI Taxonomy" id="1706046"/>
    <lineage>
        <taxon>Bacteria</taxon>
        <taxon>Pseudomonadati</taxon>
        <taxon>Pseudomonadota</taxon>
        <taxon>Betaproteobacteria</taxon>
        <taxon>Nitrosomonadales</taxon>
        <taxon>Sulfuricellaceae</taxon>
        <taxon>Sulfurirhabdus</taxon>
    </lineage>
</organism>
<proteinExistence type="inferred from homology"/>
<evidence type="ECO:0000256" key="2">
    <source>
        <dbReference type="ARBA" id="ARBA00009149"/>
    </source>
</evidence>
<dbReference type="InterPro" id="IPR038610">
    <property type="entry name" value="FliK-like_C_sf"/>
</dbReference>
<feature type="compositionally biased region" description="Low complexity" evidence="4">
    <location>
        <begin position="30"/>
        <end position="44"/>
    </location>
</feature>
<feature type="compositionally biased region" description="Basic and acidic residues" evidence="4">
    <location>
        <begin position="63"/>
        <end position="77"/>
    </location>
</feature>